<evidence type="ECO:0000256" key="1">
    <source>
        <dbReference type="ARBA" id="ARBA00013267"/>
    </source>
</evidence>
<organism evidence="9 10">
    <name type="scientific">Gloeophyllum trabeum (strain ATCC 11539 / FP-39264 / Madison 617)</name>
    <name type="common">Brown rot fungus</name>
    <dbReference type="NCBI Taxonomy" id="670483"/>
    <lineage>
        <taxon>Eukaryota</taxon>
        <taxon>Fungi</taxon>
        <taxon>Dikarya</taxon>
        <taxon>Basidiomycota</taxon>
        <taxon>Agaricomycotina</taxon>
        <taxon>Agaricomycetes</taxon>
        <taxon>Gloeophyllales</taxon>
        <taxon>Gloeophyllaceae</taxon>
        <taxon>Gloeophyllum</taxon>
    </lineage>
</organism>
<evidence type="ECO:0000256" key="7">
    <source>
        <dbReference type="SAM" id="MobiDB-lite"/>
    </source>
</evidence>
<comment type="catalytic activity">
    <reaction evidence="6">
        <text>cytidine(34) in tRNA(Ile2) + L-lysine + ATP = lysidine(34) in tRNA(Ile2) + AMP + diphosphate + H(+)</text>
        <dbReference type="Rhea" id="RHEA:43744"/>
        <dbReference type="Rhea" id="RHEA-COMP:10625"/>
        <dbReference type="Rhea" id="RHEA-COMP:10670"/>
        <dbReference type="ChEBI" id="CHEBI:15378"/>
        <dbReference type="ChEBI" id="CHEBI:30616"/>
        <dbReference type="ChEBI" id="CHEBI:32551"/>
        <dbReference type="ChEBI" id="CHEBI:33019"/>
        <dbReference type="ChEBI" id="CHEBI:82748"/>
        <dbReference type="ChEBI" id="CHEBI:83665"/>
        <dbReference type="ChEBI" id="CHEBI:456215"/>
        <dbReference type="EC" id="6.3.4.19"/>
    </reaction>
</comment>
<evidence type="ECO:0000256" key="2">
    <source>
        <dbReference type="ARBA" id="ARBA00022598"/>
    </source>
</evidence>
<dbReference type="InterPro" id="IPR011063">
    <property type="entry name" value="TilS/TtcA_N"/>
</dbReference>
<feature type="region of interest" description="Disordered" evidence="7">
    <location>
        <begin position="241"/>
        <end position="266"/>
    </location>
</feature>
<dbReference type="InterPro" id="IPR012795">
    <property type="entry name" value="tRNA_Ile_lys_synt_N"/>
</dbReference>
<evidence type="ECO:0000256" key="6">
    <source>
        <dbReference type="ARBA" id="ARBA00048539"/>
    </source>
</evidence>
<dbReference type="RefSeq" id="XP_007863002.1">
    <property type="nucleotide sequence ID" value="XM_007864811.1"/>
</dbReference>
<dbReference type="GO" id="GO:0008033">
    <property type="term" value="P:tRNA processing"/>
    <property type="evidence" value="ECO:0007669"/>
    <property type="project" value="UniProtKB-KW"/>
</dbReference>
<dbReference type="GO" id="GO:0016787">
    <property type="term" value="F:hydrolase activity"/>
    <property type="evidence" value="ECO:0007669"/>
    <property type="project" value="UniProtKB-KW"/>
</dbReference>
<dbReference type="GeneID" id="19307113"/>
<protein>
    <recommendedName>
        <fullName evidence="1">tRNA(Ile)-lysidine synthetase</fullName>
        <ecNumber evidence="1">6.3.4.19</ecNumber>
    </recommendedName>
</protein>
<feature type="domain" description="tRNA(Ile)-lysidine/2-thiocytidine synthase N-terminal" evidence="8">
    <location>
        <begin position="27"/>
        <end position="239"/>
    </location>
</feature>
<dbReference type="Pfam" id="PF01171">
    <property type="entry name" value="ATP_bind_3"/>
    <property type="match status" value="1"/>
</dbReference>
<dbReference type="NCBIfam" id="TIGR02432">
    <property type="entry name" value="lysidine_TilS_N"/>
    <property type="match status" value="1"/>
</dbReference>
<dbReference type="GO" id="GO:0032267">
    <property type="term" value="F:tRNA(Ile)-lysidine synthase activity"/>
    <property type="evidence" value="ECO:0007669"/>
    <property type="project" value="UniProtKB-EC"/>
</dbReference>
<proteinExistence type="inferred from homology"/>
<gene>
    <name evidence="9" type="ORF">GLOTRDRAFT_56454</name>
</gene>
<sequence>MPRPISVNEFRELFERCTPPRGWPKKLAVANSGGPDSTCLLFLIRRLLQEVAGNKCPESVVSLTVDHRLQKISSAMAEHCRMTAATLGVEHIMMHIPWSEPPFPPLPTRSFEKIARDARYHVLFQAMTHSGSEAIAFGHHADDQVETALLRSAMGTTEFGAAGMRPCRRWGMGFGDGEGALGWAGGEGMRRWVVRPLLTVPKASNHSRILATCNENALEYVTDPTNFQPEVTIRNAIRQSLAQQSPQESSGKLASPSSNRSLATQDSVANEDLRLSAAFSLRQGLEHMYTAVELLSNKRELIDSIVTQKLQYCRRESPPSTVLLAVPPLHTVEDPSVQRALVLRVLRYVSFYPWGSLRAEAHRRSASLSRIVDSLWCLSPQRRSFVGGGGVLWTPVTLTKGGYIKMEQKSVPQKVQDASLAWIASRQPPLAKSLTYLDAGARKGPLHVDLTHLIHTRTGDAEKIELLWDCRFLLQINLNRLTAIKQQLQSSTSSQDYRLIVEPETRWYLPRVMLYWNDRSLVLARPKRLYSADTHALKPCSEHRLTIREDNAITIEEARVLDAL</sequence>
<dbReference type="PANTHER" id="PTHR43033">
    <property type="entry name" value="TRNA(ILE)-LYSIDINE SYNTHASE-RELATED"/>
    <property type="match status" value="1"/>
</dbReference>
<dbReference type="KEGG" id="gtr:GLOTRDRAFT_56454"/>
<dbReference type="Gene3D" id="3.40.50.620">
    <property type="entry name" value="HUPs"/>
    <property type="match status" value="1"/>
</dbReference>
<keyword evidence="2" id="KW-0436">Ligase</keyword>
<dbReference type="eggNOG" id="ENOG502QQNE">
    <property type="taxonomic scope" value="Eukaryota"/>
</dbReference>
<dbReference type="AlphaFoldDB" id="S7RX73"/>
<dbReference type="InterPro" id="IPR014729">
    <property type="entry name" value="Rossmann-like_a/b/a_fold"/>
</dbReference>
<dbReference type="OMA" id="GPWGAVW"/>
<dbReference type="OrthoDB" id="434144at2759"/>
<evidence type="ECO:0000313" key="9">
    <source>
        <dbReference type="EMBL" id="EPQ57944.1"/>
    </source>
</evidence>
<evidence type="ECO:0000313" key="10">
    <source>
        <dbReference type="Proteomes" id="UP000030669"/>
    </source>
</evidence>
<name>S7RX73_GLOTA</name>
<keyword evidence="10" id="KW-1185">Reference proteome</keyword>
<dbReference type="Proteomes" id="UP000030669">
    <property type="component" value="Unassembled WGS sequence"/>
</dbReference>
<dbReference type="EC" id="6.3.4.19" evidence="1"/>
<dbReference type="GO" id="GO:0005524">
    <property type="term" value="F:ATP binding"/>
    <property type="evidence" value="ECO:0007669"/>
    <property type="project" value="UniProtKB-KW"/>
</dbReference>
<dbReference type="EMBL" id="KB469298">
    <property type="protein sequence ID" value="EPQ57944.1"/>
    <property type="molecule type" value="Genomic_DNA"/>
</dbReference>
<dbReference type="CDD" id="cd01992">
    <property type="entry name" value="TilS_N"/>
    <property type="match status" value="1"/>
</dbReference>
<keyword evidence="4" id="KW-0547">Nucleotide-binding</keyword>
<keyword evidence="9" id="KW-0378">Hydrolase</keyword>
<dbReference type="SUPFAM" id="SSF52402">
    <property type="entry name" value="Adenine nucleotide alpha hydrolases-like"/>
    <property type="match status" value="1"/>
</dbReference>
<evidence type="ECO:0000259" key="8">
    <source>
        <dbReference type="Pfam" id="PF01171"/>
    </source>
</evidence>
<evidence type="ECO:0000256" key="4">
    <source>
        <dbReference type="ARBA" id="ARBA00022741"/>
    </source>
</evidence>
<keyword evidence="5" id="KW-0067">ATP-binding</keyword>
<dbReference type="InterPro" id="IPR012094">
    <property type="entry name" value="tRNA_Ile_lys_synt"/>
</dbReference>
<evidence type="ECO:0000256" key="5">
    <source>
        <dbReference type="ARBA" id="ARBA00022840"/>
    </source>
</evidence>
<keyword evidence="3" id="KW-0819">tRNA processing</keyword>
<dbReference type="HOGENOM" id="CLU_035256_0_0_1"/>
<reference evidence="9 10" key="1">
    <citation type="journal article" date="2012" name="Science">
        <title>The Paleozoic origin of enzymatic lignin decomposition reconstructed from 31 fungal genomes.</title>
        <authorList>
            <person name="Floudas D."/>
            <person name="Binder M."/>
            <person name="Riley R."/>
            <person name="Barry K."/>
            <person name="Blanchette R.A."/>
            <person name="Henrissat B."/>
            <person name="Martinez A.T."/>
            <person name="Otillar R."/>
            <person name="Spatafora J.W."/>
            <person name="Yadav J.S."/>
            <person name="Aerts A."/>
            <person name="Benoit I."/>
            <person name="Boyd A."/>
            <person name="Carlson A."/>
            <person name="Copeland A."/>
            <person name="Coutinho P.M."/>
            <person name="de Vries R.P."/>
            <person name="Ferreira P."/>
            <person name="Findley K."/>
            <person name="Foster B."/>
            <person name="Gaskell J."/>
            <person name="Glotzer D."/>
            <person name="Gorecki P."/>
            <person name="Heitman J."/>
            <person name="Hesse C."/>
            <person name="Hori C."/>
            <person name="Igarashi K."/>
            <person name="Jurgens J.A."/>
            <person name="Kallen N."/>
            <person name="Kersten P."/>
            <person name="Kohler A."/>
            <person name="Kuees U."/>
            <person name="Kumar T.K.A."/>
            <person name="Kuo A."/>
            <person name="LaButti K."/>
            <person name="Larrondo L.F."/>
            <person name="Lindquist E."/>
            <person name="Ling A."/>
            <person name="Lombard V."/>
            <person name="Lucas S."/>
            <person name="Lundell T."/>
            <person name="Martin R."/>
            <person name="McLaughlin D.J."/>
            <person name="Morgenstern I."/>
            <person name="Morin E."/>
            <person name="Murat C."/>
            <person name="Nagy L.G."/>
            <person name="Nolan M."/>
            <person name="Ohm R.A."/>
            <person name="Patyshakuliyeva A."/>
            <person name="Rokas A."/>
            <person name="Ruiz-Duenas F.J."/>
            <person name="Sabat G."/>
            <person name="Salamov A."/>
            <person name="Samejima M."/>
            <person name="Schmutz J."/>
            <person name="Slot J.C."/>
            <person name="St John F."/>
            <person name="Stenlid J."/>
            <person name="Sun H."/>
            <person name="Sun S."/>
            <person name="Syed K."/>
            <person name="Tsang A."/>
            <person name="Wiebenga A."/>
            <person name="Young D."/>
            <person name="Pisabarro A."/>
            <person name="Eastwood D.C."/>
            <person name="Martin F."/>
            <person name="Cullen D."/>
            <person name="Grigoriev I.V."/>
            <person name="Hibbett D.S."/>
        </authorList>
    </citation>
    <scope>NUCLEOTIDE SEQUENCE [LARGE SCALE GENOMIC DNA]</scope>
    <source>
        <strain evidence="9 10">ATCC 11539</strain>
    </source>
</reference>
<dbReference type="PANTHER" id="PTHR43033:SF1">
    <property type="entry name" value="TRNA(ILE)-LYSIDINE SYNTHASE-RELATED"/>
    <property type="match status" value="1"/>
</dbReference>
<evidence type="ECO:0000256" key="3">
    <source>
        <dbReference type="ARBA" id="ARBA00022694"/>
    </source>
</evidence>
<dbReference type="STRING" id="670483.S7RX73"/>
<accession>S7RX73</accession>
<dbReference type="HAMAP" id="MF_01161">
    <property type="entry name" value="tRNA_Ile_lys_synt"/>
    <property type="match status" value="1"/>
</dbReference>